<gene>
    <name evidence="2" type="ORF">UF78_10710</name>
</gene>
<dbReference type="Pfam" id="PF04314">
    <property type="entry name" value="PCuAC"/>
    <property type="match status" value="1"/>
</dbReference>
<proteinExistence type="predicted"/>
<evidence type="ECO:0000313" key="3">
    <source>
        <dbReference type="Proteomes" id="UP000032487"/>
    </source>
</evidence>
<accession>A0A0D9AN09</accession>
<sequence length="163" mass="17698">MLLRLATALVLGTVTLTAMADDHAHSHQMNDGKPIVTQVWSRAMPPSAPTGAVYFTLSNPGNTPDRLMDIQTPRAERAELHTHVHKGDVMSMERIDSVELPAGGEVAFKPGGNHVMLFKLSEPLVAGERFPLTLIFDKAGEVTVDVAIQEQAPEPNGNTHQHH</sequence>
<dbReference type="Gene3D" id="2.60.40.1890">
    <property type="entry name" value="PCu(A)C copper chaperone"/>
    <property type="match status" value="1"/>
</dbReference>
<dbReference type="OrthoDB" id="9796962at2"/>
<evidence type="ECO:0008006" key="4">
    <source>
        <dbReference type="Google" id="ProtNLM"/>
    </source>
</evidence>
<comment type="caution">
    <text evidence="2">The sequence shown here is derived from an EMBL/GenBank/DDBJ whole genome shotgun (WGS) entry which is preliminary data.</text>
</comment>
<dbReference type="AlphaFoldDB" id="A0A0D9AN09"/>
<reference evidence="2 3" key="1">
    <citation type="submission" date="2015-02" db="EMBL/GenBank/DDBJ databases">
        <title>Draft genome sequence of Pseudomonas stutzeri NT0128 isolated from wheat (Triticum turgidum) rhizosphere.</title>
        <authorList>
            <person name="Tovi N."/>
            <person name="Frenk S."/>
            <person name="Hadar Y."/>
            <person name="Minz D."/>
        </authorList>
    </citation>
    <scope>NUCLEOTIDE SEQUENCE [LARGE SCALE GENOMIC DNA]</scope>
    <source>
        <strain evidence="2 3">NT0128</strain>
    </source>
</reference>
<dbReference type="InterPro" id="IPR036182">
    <property type="entry name" value="PCuAC_sf"/>
</dbReference>
<evidence type="ECO:0000256" key="1">
    <source>
        <dbReference type="SAM" id="SignalP"/>
    </source>
</evidence>
<dbReference type="PANTHER" id="PTHR36302">
    <property type="entry name" value="BLR7088 PROTEIN"/>
    <property type="match status" value="1"/>
</dbReference>
<dbReference type="SUPFAM" id="SSF110087">
    <property type="entry name" value="DR1885-like metal-binding protein"/>
    <property type="match status" value="1"/>
</dbReference>
<organism evidence="2 3">
    <name type="scientific">Stutzerimonas stutzeri</name>
    <name type="common">Pseudomonas stutzeri</name>
    <dbReference type="NCBI Taxonomy" id="316"/>
    <lineage>
        <taxon>Bacteria</taxon>
        <taxon>Pseudomonadati</taxon>
        <taxon>Pseudomonadota</taxon>
        <taxon>Gammaproteobacteria</taxon>
        <taxon>Pseudomonadales</taxon>
        <taxon>Pseudomonadaceae</taxon>
        <taxon>Stutzerimonas</taxon>
    </lineage>
</organism>
<dbReference type="RefSeq" id="WP_045162208.1">
    <property type="nucleotide sequence ID" value="NZ_JYHV01000017.1"/>
</dbReference>
<dbReference type="InterPro" id="IPR058248">
    <property type="entry name" value="Lxx211020-like"/>
</dbReference>
<feature type="signal peptide" evidence="1">
    <location>
        <begin position="1"/>
        <end position="20"/>
    </location>
</feature>
<dbReference type="PANTHER" id="PTHR36302:SF1">
    <property type="entry name" value="COPPER CHAPERONE PCU(A)C"/>
    <property type="match status" value="1"/>
</dbReference>
<feature type="chain" id="PRO_5002338403" description="Copper chaperone PCu(A)C" evidence="1">
    <location>
        <begin position="21"/>
        <end position="163"/>
    </location>
</feature>
<dbReference type="Proteomes" id="UP000032487">
    <property type="component" value="Unassembled WGS sequence"/>
</dbReference>
<evidence type="ECO:0000313" key="2">
    <source>
        <dbReference type="EMBL" id="KJH82069.1"/>
    </source>
</evidence>
<name>A0A0D9AN09_STUST</name>
<dbReference type="PATRIC" id="fig|316.101.peg.2261"/>
<dbReference type="InterPro" id="IPR007410">
    <property type="entry name" value="LpqE-like"/>
</dbReference>
<protein>
    <recommendedName>
        <fullName evidence="4">Copper chaperone PCu(A)C</fullName>
    </recommendedName>
</protein>
<keyword evidence="1" id="KW-0732">Signal</keyword>
<dbReference type="EMBL" id="JYHV01000017">
    <property type="protein sequence ID" value="KJH82069.1"/>
    <property type="molecule type" value="Genomic_DNA"/>
</dbReference>